<keyword evidence="4 11" id="KW-0227">DNA damage</keyword>
<dbReference type="GO" id="GO:0008821">
    <property type="term" value="F:crossover junction DNA endonuclease activity"/>
    <property type="evidence" value="ECO:0007669"/>
    <property type="project" value="TreeGrafter"/>
</dbReference>
<dbReference type="InterPro" id="IPR027520">
    <property type="entry name" value="Slx1"/>
</dbReference>
<dbReference type="GO" id="GO:0008270">
    <property type="term" value="F:zinc ion binding"/>
    <property type="evidence" value="ECO:0007669"/>
    <property type="project" value="UniProtKB-KW"/>
</dbReference>
<accession>A0A1G4K6S6</accession>
<keyword evidence="10 11" id="KW-0539">Nucleus</keyword>
<keyword evidence="9 11" id="KW-0234">DNA repair</keyword>
<dbReference type="FunFam" id="3.40.1440.10:FF:000006">
    <property type="entry name" value="Structure-specific endonuclease subunit SLX1"/>
    <property type="match status" value="1"/>
</dbReference>
<evidence type="ECO:0000256" key="3">
    <source>
        <dbReference type="ARBA" id="ARBA00022759"/>
    </source>
</evidence>
<dbReference type="SUPFAM" id="SSF82771">
    <property type="entry name" value="GIY-YIG endonuclease"/>
    <property type="match status" value="1"/>
</dbReference>
<evidence type="ECO:0000259" key="12">
    <source>
        <dbReference type="PROSITE" id="PS50164"/>
    </source>
</evidence>
<keyword evidence="3 11" id="KW-0255">Endonuclease</keyword>
<dbReference type="OrthoDB" id="24645at2759"/>
<evidence type="ECO:0000256" key="9">
    <source>
        <dbReference type="ARBA" id="ARBA00023204"/>
    </source>
</evidence>
<dbReference type="HAMAP" id="MF_03100">
    <property type="entry name" value="Endonuc_su_Slx1"/>
    <property type="match status" value="1"/>
</dbReference>
<keyword evidence="2" id="KW-0479">Metal-binding</keyword>
<keyword evidence="8 11" id="KW-0233">DNA recombination</keyword>
<comment type="function">
    <text evidence="11">Catalytic subunit of the SLX1-SLX4 structure-specific endonuclease that resolves DNA secondary structures generated during DNA repair and recombination. Has endonuclease activity towards branched DNA substrates, introducing single-strand cuts in duplex DNA close to junctions with ss-DNA.</text>
</comment>
<keyword evidence="14" id="KW-1185">Reference proteome</keyword>
<dbReference type="GO" id="GO:0033557">
    <property type="term" value="C:Slx1-Slx4 complex"/>
    <property type="evidence" value="ECO:0007669"/>
    <property type="project" value="UniProtKB-UniRule"/>
</dbReference>
<evidence type="ECO:0000256" key="1">
    <source>
        <dbReference type="ARBA" id="ARBA00022722"/>
    </source>
</evidence>
<keyword evidence="7" id="KW-0862">Zinc</keyword>
<evidence type="ECO:0000313" key="14">
    <source>
        <dbReference type="Proteomes" id="UP000189911"/>
    </source>
</evidence>
<feature type="domain" description="GIY-YIG" evidence="12">
    <location>
        <begin position="8"/>
        <end position="91"/>
    </location>
</feature>
<comment type="similarity">
    <text evidence="11">Belongs to the SLX1 family.</text>
</comment>
<evidence type="ECO:0000256" key="5">
    <source>
        <dbReference type="ARBA" id="ARBA00022771"/>
    </source>
</evidence>
<keyword evidence="6 11" id="KW-0378">Hydrolase</keyword>
<dbReference type="Pfam" id="PF01541">
    <property type="entry name" value="GIY-YIG"/>
    <property type="match status" value="1"/>
</dbReference>
<evidence type="ECO:0000256" key="11">
    <source>
        <dbReference type="HAMAP-Rule" id="MF_03100"/>
    </source>
</evidence>
<comment type="cofactor">
    <cofactor evidence="11">
        <name>a divalent metal cation</name>
        <dbReference type="ChEBI" id="CHEBI:60240"/>
    </cofactor>
</comment>
<sequence>MGIHRVPEFYCCYLLRSVPKKQSFYIGSTPNPVRRLRQHNGLLTNGSAFRTKQANLRPWEMVLCVYGFTSKIAALQFEHAWQHSYHTHFISDDQRIVKNKTGGRSIHHKLGNIRLLLKNAYFQHMDLVVHFFDQEARKVWDQNRFNIHGDVVATASEPDGSVLASQNAETLAATNLACVEKLFFDVQAIDGRRTSSHDKALSHGRITCPICQESFNYMSEVDTTKPLAAFCPEEDCTFVSHLSCLHRIFLDDEQLMKGTRKLIPKSGTCPLCEKIISWPTVVKYSTWARDPGTTKDK</sequence>
<dbReference type="Gene3D" id="3.40.1440.10">
    <property type="entry name" value="GIY-YIG endonuclease"/>
    <property type="match status" value="1"/>
</dbReference>
<dbReference type="GO" id="GO:0017108">
    <property type="term" value="F:5'-flap endonuclease activity"/>
    <property type="evidence" value="ECO:0007669"/>
    <property type="project" value="InterPro"/>
</dbReference>
<reference evidence="14" key="1">
    <citation type="submission" date="2016-03" db="EMBL/GenBank/DDBJ databases">
        <authorList>
            <person name="Devillers Hugo."/>
        </authorList>
    </citation>
    <scope>NUCLEOTIDE SEQUENCE [LARGE SCALE GENOMIC DNA]</scope>
</reference>
<keyword evidence="5" id="KW-0863">Zinc-finger</keyword>
<dbReference type="EMBL" id="LT598452">
    <property type="protein sequence ID" value="SCU99575.1"/>
    <property type="molecule type" value="Genomic_DNA"/>
</dbReference>
<gene>
    <name evidence="13" type="ORF">LANO_0F02432G</name>
</gene>
<dbReference type="Gene3D" id="3.30.40.10">
    <property type="entry name" value="Zinc/RING finger domain, C3HC4 (zinc finger)"/>
    <property type="match status" value="1"/>
</dbReference>
<name>A0A1G4K6S6_9SACH</name>
<evidence type="ECO:0000256" key="7">
    <source>
        <dbReference type="ARBA" id="ARBA00022833"/>
    </source>
</evidence>
<dbReference type="InterPro" id="IPR050381">
    <property type="entry name" value="SLX1_endonuclease"/>
</dbReference>
<dbReference type="InterPro" id="IPR013083">
    <property type="entry name" value="Znf_RING/FYVE/PHD"/>
</dbReference>
<dbReference type="Pfam" id="PF21202">
    <property type="entry name" value="SLX1_C"/>
    <property type="match status" value="1"/>
</dbReference>
<dbReference type="PROSITE" id="PS50164">
    <property type="entry name" value="GIY_YIG"/>
    <property type="match status" value="1"/>
</dbReference>
<dbReference type="CDD" id="cd10455">
    <property type="entry name" value="GIY-YIG_SLX1"/>
    <property type="match status" value="1"/>
</dbReference>
<evidence type="ECO:0000313" key="13">
    <source>
        <dbReference type="EMBL" id="SCU99575.1"/>
    </source>
</evidence>
<dbReference type="InterPro" id="IPR048749">
    <property type="entry name" value="SLX1_C"/>
</dbReference>
<evidence type="ECO:0000256" key="6">
    <source>
        <dbReference type="ARBA" id="ARBA00022801"/>
    </source>
</evidence>
<dbReference type="PANTHER" id="PTHR20208:SF10">
    <property type="entry name" value="STRUCTURE-SPECIFIC ENDONUCLEASE SUBUNIT SLX1"/>
    <property type="match status" value="1"/>
</dbReference>
<comment type="caution">
    <text evidence="11">Lacks conserved residue(s) required for the propagation of feature annotation.</text>
</comment>
<comment type="subunit">
    <text evidence="11">Forms a heterodimer with SLX4.</text>
</comment>
<dbReference type="AlphaFoldDB" id="A0A1G4K6S6"/>
<comment type="subcellular location">
    <subcellularLocation>
        <location evidence="11">Nucleus</location>
    </subcellularLocation>
</comment>
<evidence type="ECO:0000256" key="4">
    <source>
        <dbReference type="ARBA" id="ARBA00022763"/>
    </source>
</evidence>
<dbReference type="InterPro" id="IPR000305">
    <property type="entry name" value="GIY-YIG_endonuc"/>
</dbReference>
<evidence type="ECO:0000256" key="10">
    <source>
        <dbReference type="ARBA" id="ARBA00023242"/>
    </source>
</evidence>
<dbReference type="GO" id="GO:0000724">
    <property type="term" value="P:double-strand break repair via homologous recombination"/>
    <property type="evidence" value="ECO:0007669"/>
    <property type="project" value="TreeGrafter"/>
</dbReference>
<evidence type="ECO:0000256" key="2">
    <source>
        <dbReference type="ARBA" id="ARBA00022723"/>
    </source>
</evidence>
<keyword evidence="1 11" id="KW-0540">Nuclease</keyword>
<evidence type="ECO:0000256" key="8">
    <source>
        <dbReference type="ARBA" id="ARBA00023172"/>
    </source>
</evidence>
<organism evidence="13 14">
    <name type="scientific">Lachancea nothofagi CBS 11611</name>
    <dbReference type="NCBI Taxonomy" id="1266666"/>
    <lineage>
        <taxon>Eukaryota</taxon>
        <taxon>Fungi</taxon>
        <taxon>Dikarya</taxon>
        <taxon>Ascomycota</taxon>
        <taxon>Saccharomycotina</taxon>
        <taxon>Saccharomycetes</taxon>
        <taxon>Saccharomycetales</taxon>
        <taxon>Saccharomycetaceae</taxon>
        <taxon>Lachancea</taxon>
    </lineage>
</organism>
<dbReference type="Proteomes" id="UP000189911">
    <property type="component" value="Chromosome F"/>
</dbReference>
<dbReference type="InterPro" id="IPR035901">
    <property type="entry name" value="GIY-YIG_endonuc_sf"/>
</dbReference>
<protein>
    <submittedName>
        <fullName evidence="13">LANO_0F02432g1_1</fullName>
    </submittedName>
</protein>
<dbReference type="PANTHER" id="PTHR20208">
    <property type="entry name" value="STRUCTURE-SPECIFIC ENDONUCLEASE SUBUNIT SLX1"/>
    <property type="match status" value="1"/>
</dbReference>
<proteinExistence type="inferred from homology"/>